<evidence type="ECO:0000313" key="3">
    <source>
        <dbReference type="EMBL" id="RLL42144.1"/>
    </source>
</evidence>
<gene>
    <name evidence="3" type="ORF">D8M04_16325</name>
</gene>
<dbReference type="EMBL" id="RCHR01000006">
    <property type="protein sequence ID" value="RLL42144.1"/>
    <property type="molecule type" value="Genomic_DNA"/>
</dbReference>
<proteinExistence type="predicted"/>
<dbReference type="InterPro" id="IPR014787">
    <property type="entry name" value="PSer_Pase_RsbU_N"/>
</dbReference>
<dbReference type="InterPro" id="IPR017944">
    <property type="entry name" value="KaiA/RbsU_helical_domain_sf"/>
</dbReference>
<dbReference type="SMART" id="SM00331">
    <property type="entry name" value="PP2C_SIG"/>
    <property type="match status" value="1"/>
</dbReference>
<keyword evidence="4" id="KW-1185">Reference proteome</keyword>
<evidence type="ECO:0000313" key="4">
    <source>
        <dbReference type="Proteomes" id="UP000270219"/>
    </source>
</evidence>
<dbReference type="Gene3D" id="3.60.40.10">
    <property type="entry name" value="PPM-type phosphatase domain"/>
    <property type="match status" value="1"/>
</dbReference>
<keyword evidence="1" id="KW-0378">Hydrolase</keyword>
<dbReference type="PANTHER" id="PTHR43156:SF15">
    <property type="entry name" value="PHOSPHOSERINE PHOSPHATASE RSBU"/>
    <property type="match status" value="1"/>
</dbReference>
<dbReference type="InterPro" id="IPR036457">
    <property type="entry name" value="PPM-type-like_dom_sf"/>
</dbReference>
<dbReference type="Pfam" id="PF07228">
    <property type="entry name" value="SpoIIE"/>
    <property type="match status" value="1"/>
</dbReference>
<dbReference type="RefSeq" id="WP_121524482.1">
    <property type="nucleotide sequence ID" value="NZ_RCHR01000006.1"/>
</dbReference>
<protein>
    <submittedName>
        <fullName evidence="3">Phosphoserine phosphatase</fullName>
    </submittedName>
</protein>
<dbReference type="AlphaFoldDB" id="A0A498D7W6"/>
<dbReference type="Proteomes" id="UP000270219">
    <property type="component" value="Unassembled WGS sequence"/>
</dbReference>
<dbReference type="GO" id="GO:0016791">
    <property type="term" value="F:phosphatase activity"/>
    <property type="evidence" value="ECO:0007669"/>
    <property type="project" value="TreeGrafter"/>
</dbReference>
<dbReference type="InterPro" id="IPR052016">
    <property type="entry name" value="Bact_Sigma-Reg"/>
</dbReference>
<reference evidence="3 4" key="1">
    <citation type="submission" date="2018-10" db="EMBL/GenBank/DDBJ databases">
        <title>Oceanobacillus sp. YLB-02 draft genome.</title>
        <authorList>
            <person name="Yu L."/>
        </authorList>
    </citation>
    <scope>NUCLEOTIDE SEQUENCE [LARGE SCALE GENOMIC DNA]</scope>
    <source>
        <strain evidence="3 4">YLB-02</strain>
    </source>
</reference>
<name>A0A498D7W6_9BACI</name>
<dbReference type="SUPFAM" id="SSF81606">
    <property type="entry name" value="PP2C-like"/>
    <property type="match status" value="1"/>
</dbReference>
<comment type="caution">
    <text evidence="3">The sequence shown here is derived from an EMBL/GenBank/DDBJ whole genome shotgun (WGS) entry which is preliminary data.</text>
</comment>
<dbReference type="SUPFAM" id="SSF101215">
    <property type="entry name" value="KaiA/RbsU domain"/>
    <property type="match status" value="1"/>
</dbReference>
<dbReference type="Gene3D" id="1.10.1240.30">
    <property type="entry name" value="KaiA/RbsU domain"/>
    <property type="match status" value="1"/>
</dbReference>
<evidence type="ECO:0000256" key="1">
    <source>
        <dbReference type="ARBA" id="ARBA00022801"/>
    </source>
</evidence>
<dbReference type="OrthoDB" id="311592at2"/>
<dbReference type="Pfam" id="PF08673">
    <property type="entry name" value="RsbU_N"/>
    <property type="match status" value="1"/>
</dbReference>
<sequence length="337" mass="38953">MEKLINQDVKEYKKLLEQYIMTQDERSLYGAELMSKDFIKNNILPEEIVSLHIQAMEELFPDLTVSFHHSMNFLLEALIYYGLAHQEYQQLREQQLTIKSEISVAAEMQETLLKTEKPSIDGLDIGVVSVPAHQMNGDYYHFVKGKGGMLGLAIADVIGKGIPAALCMSMIKYSIDSYPEDTMQPNVILENLNRVVERNVESNMFITMSYAQYYPSESKLKYASAGHEPGFYYHAEEDRFEEMDAKGLVLGVMPNSTYNQHEMYLQEEDMAIFLTDGVTECRDGERFIETQEVLDIIREHKELPAQELVDIVYRHFAKMQDFHLRDDFTLIILKKEV</sequence>
<organism evidence="3 4">
    <name type="scientific">Oceanobacillus piezotolerans</name>
    <dbReference type="NCBI Taxonomy" id="2448030"/>
    <lineage>
        <taxon>Bacteria</taxon>
        <taxon>Bacillati</taxon>
        <taxon>Bacillota</taxon>
        <taxon>Bacilli</taxon>
        <taxon>Bacillales</taxon>
        <taxon>Bacillaceae</taxon>
        <taxon>Oceanobacillus</taxon>
    </lineage>
</organism>
<dbReference type="PROSITE" id="PS51746">
    <property type="entry name" value="PPM_2"/>
    <property type="match status" value="1"/>
</dbReference>
<evidence type="ECO:0000259" key="2">
    <source>
        <dbReference type="PROSITE" id="PS51746"/>
    </source>
</evidence>
<dbReference type="FunFam" id="3.60.40.10:FF:000045">
    <property type="entry name" value="Stage II sporulation protein E"/>
    <property type="match status" value="1"/>
</dbReference>
<feature type="domain" description="PPM-type phosphatase" evidence="2">
    <location>
        <begin position="124"/>
        <end position="335"/>
    </location>
</feature>
<accession>A0A498D7W6</accession>
<dbReference type="PANTHER" id="PTHR43156">
    <property type="entry name" value="STAGE II SPORULATION PROTEIN E-RELATED"/>
    <property type="match status" value="1"/>
</dbReference>
<dbReference type="InterPro" id="IPR001932">
    <property type="entry name" value="PPM-type_phosphatase-like_dom"/>
</dbReference>